<dbReference type="InterPro" id="IPR005475">
    <property type="entry name" value="Transketolase-like_Pyr-bd"/>
</dbReference>
<dbReference type="Gene3D" id="1.10.287.1150">
    <property type="entry name" value="TPP helical domain"/>
    <property type="match status" value="1"/>
</dbReference>
<keyword evidence="7" id="KW-0496">Mitochondrion</keyword>
<dbReference type="GO" id="GO:0030976">
    <property type="term" value="F:thiamine pyrophosphate binding"/>
    <property type="evidence" value="ECO:0007669"/>
    <property type="project" value="InterPro"/>
</dbReference>
<organism evidence="9 10">
    <name type="scientific">Acrobeloides nanus</name>
    <dbReference type="NCBI Taxonomy" id="290746"/>
    <lineage>
        <taxon>Eukaryota</taxon>
        <taxon>Metazoa</taxon>
        <taxon>Ecdysozoa</taxon>
        <taxon>Nematoda</taxon>
        <taxon>Chromadorea</taxon>
        <taxon>Rhabditida</taxon>
        <taxon>Tylenchina</taxon>
        <taxon>Cephalobomorpha</taxon>
        <taxon>Cephaloboidea</taxon>
        <taxon>Cephalobidae</taxon>
        <taxon>Acrobeloides</taxon>
    </lineage>
</organism>
<dbReference type="PANTHER" id="PTHR23152">
    <property type="entry name" value="2-OXOGLUTARATE DEHYDROGENASE"/>
    <property type="match status" value="1"/>
</dbReference>
<dbReference type="SMART" id="SM00861">
    <property type="entry name" value="Transket_pyr"/>
    <property type="match status" value="1"/>
</dbReference>
<dbReference type="Gene3D" id="3.40.50.970">
    <property type="match status" value="1"/>
</dbReference>
<keyword evidence="9" id="KW-1185">Reference proteome</keyword>
<evidence type="ECO:0000256" key="7">
    <source>
        <dbReference type="ARBA" id="ARBA00023128"/>
    </source>
</evidence>
<dbReference type="Pfam" id="PF02779">
    <property type="entry name" value="Transket_pyr"/>
    <property type="match status" value="1"/>
</dbReference>
<dbReference type="NCBIfam" id="TIGR00239">
    <property type="entry name" value="2oxo_dh_E1"/>
    <property type="match status" value="1"/>
</dbReference>
<dbReference type="NCBIfam" id="NF008907">
    <property type="entry name" value="PRK12270.1"/>
    <property type="match status" value="1"/>
</dbReference>
<dbReference type="InterPro" id="IPR029061">
    <property type="entry name" value="THDP-binding"/>
</dbReference>
<evidence type="ECO:0000313" key="10">
    <source>
        <dbReference type="WBParaSite" id="ACRNAN_scaffold3394.g8831.t1"/>
    </source>
</evidence>
<dbReference type="PANTHER" id="PTHR23152:SF4">
    <property type="entry name" value="2-OXOADIPATE DEHYDROGENASE COMPLEX COMPONENT E1"/>
    <property type="match status" value="1"/>
</dbReference>
<evidence type="ECO:0000256" key="3">
    <source>
        <dbReference type="ARBA" id="ARBA00006936"/>
    </source>
</evidence>
<evidence type="ECO:0000259" key="8">
    <source>
        <dbReference type="SMART" id="SM00861"/>
    </source>
</evidence>
<keyword evidence="6" id="KW-0786">Thiamine pyrophosphate</keyword>
<dbReference type="Pfam" id="PF16870">
    <property type="entry name" value="OxoGdeHyase_C"/>
    <property type="match status" value="1"/>
</dbReference>
<dbReference type="CDD" id="cd02016">
    <property type="entry name" value="TPP_E1_OGDC_like"/>
    <property type="match status" value="1"/>
</dbReference>
<sequence length="913" mass="103828">MPLYHRLQTLIARQCLKLKSHRTYYSDVGTFGYVPERTSDFVPNVQDITPEESRRLHLINAYRRYGYLKAKLDPLQIKNIQNVLELNPDIYGIDINSEEIINGKNVTVKTLVEQLESIYCGTIAAEFMHLNSWEERQWFSQAFEKTKMEEVTKDEKLKLVKLMIKSQNFDNFLALKFPTVKRYGCEGAESMFGFFNEMFQISHQKEIQQIILCMAHRGRLNLLVELMQFPVIQMFRKMRGKTEFPEEVQGAGDVLSHLTSSFDIISNEGKVHVTMLPNPSHLEAVNPVAVGKSRARARTLKVGDYGDVKDGSRVGDGVLCVQIHGDGAFTGQGVVWETLALSQCPHFRVGGSLHLITNNQVAFTAEAHIGRSSTHCTDLCKAIDAPAIHVNGDYPEDLIRATRLALEYRQRFRKDIFINLVCFRRWGHNELDDPRFTQPVMYKEIDTRPSIPDKYATQLINEGILSEEEKKQIIEEHTENLLKEFRSIEQSTPQAKHLEGNWQGFQQAPKAYTKWDTGVDADLLRYVGEASVKAPSGFNLNKHLQKTHCEARISKMINGEGIDWGTAEALAFGSLLLQEYDVRISGQDVGRATFSHRHAMLVDQETDKIYIPLNNLKNDQKNFIEIANNLLSEEAILGFEYGYSIEHPKRLCIWEAQFGDFFNGAQIIIDTFIASGESKWLLQSGLVLLLPHGFDGAGPEHSSCRMERFLQLCDSHEDQNPADGDNVNMHVVNPTTSAQYFHILRKQVIAPYRKPLIVVAPKILLRHPMAASKLSDMSPGTSFQPVISDNVVKPENIRKVVFVSGKHAFALMKERDERKIEDIAIIRLEGICPFPIEDLRNVLKLFPKASKYVWSQEEPRNAGCYNFVSRRFEEALGLKLSYAGRKEIAWTASAIGEIHQKEHLSVIEDTFNA</sequence>
<proteinExistence type="inferred from homology"/>
<keyword evidence="5" id="KW-0560">Oxidoreductase</keyword>
<dbReference type="WBParaSite" id="ACRNAN_scaffold3394.g8831.t1">
    <property type="protein sequence ID" value="ACRNAN_scaffold3394.g8831.t1"/>
    <property type="gene ID" value="ACRNAN_scaffold3394.g8831"/>
</dbReference>
<comment type="subcellular location">
    <subcellularLocation>
        <location evidence="2">Mitochondrion</location>
    </subcellularLocation>
</comment>
<dbReference type="GO" id="GO:0005739">
    <property type="term" value="C:mitochondrion"/>
    <property type="evidence" value="ECO:0007669"/>
    <property type="project" value="UniProtKB-SubCell"/>
</dbReference>
<accession>A0A914DPN6</accession>
<dbReference type="InterPro" id="IPR011603">
    <property type="entry name" value="2oxoglutarate_DH_E1"/>
</dbReference>
<dbReference type="SUPFAM" id="SSF52518">
    <property type="entry name" value="Thiamin diphosphate-binding fold (THDP-binding)"/>
    <property type="match status" value="2"/>
</dbReference>
<dbReference type="Proteomes" id="UP000887540">
    <property type="component" value="Unplaced"/>
</dbReference>
<dbReference type="InterPro" id="IPR031717">
    <property type="entry name" value="ODO-1/KGD_C"/>
</dbReference>
<dbReference type="NCBIfam" id="NF006914">
    <property type="entry name" value="PRK09404.1"/>
    <property type="match status" value="1"/>
</dbReference>
<comment type="similarity">
    <text evidence="3">Belongs to the alpha-ketoglutarate dehydrogenase family.</text>
</comment>
<dbReference type="Gene3D" id="3.40.50.11610">
    <property type="entry name" value="Multifunctional 2-oxoglutarate metabolism enzyme, C-terminal domain"/>
    <property type="match status" value="1"/>
</dbReference>
<name>A0A914DPN6_9BILA</name>
<evidence type="ECO:0000256" key="5">
    <source>
        <dbReference type="ARBA" id="ARBA00023002"/>
    </source>
</evidence>
<evidence type="ECO:0000256" key="2">
    <source>
        <dbReference type="ARBA" id="ARBA00004173"/>
    </source>
</evidence>
<protein>
    <submittedName>
        <fullName evidence="10">Transketolase-like pyrimidine-binding domain-containing protein</fullName>
    </submittedName>
</protein>
<dbReference type="GO" id="GO:0016624">
    <property type="term" value="F:oxidoreductase activity, acting on the aldehyde or oxo group of donors, disulfide as acceptor"/>
    <property type="evidence" value="ECO:0007669"/>
    <property type="project" value="InterPro"/>
</dbReference>
<dbReference type="InterPro" id="IPR042179">
    <property type="entry name" value="KGD_C_sf"/>
</dbReference>
<dbReference type="PIRSF" id="PIRSF000157">
    <property type="entry name" value="Oxoglu_dh_E1"/>
    <property type="match status" value="1"/>
</dbReference>
<keyword evidence="4" id="KW-0809">Transit peptide</keyword>
<dbReference type="Gene3D" id="3.40.50.12470">
    <property type="match status" value="1"/>
</dbReference>
<evidence type="ECO:0000256" key="1">
    <source>
        <dbReference type="ARBA" id="ARBA00001964"/>
    </source>
</evidence>
<reference evidence="10" key="1">
    <citation type="submission" date="2022-11" db="UniProtKB">
        <authorList>
            <consortium name="WormBaseParasite"/>
        </authorList>
    </citation>
    <scope>IDENTIFICATION</scope>
</reference>
<dbReference type="Pfam" id="PF00676">
    <property type="entry name" value="E1_dh"/>
    <property type="match status" value="1"/>
</dbReference>
<evidence type="ECO:0000256" key="6">
    <source>
        <dbReference type="ARBA" id="ARBA00023052"/>
    </source>
</evidence>
<evidence type="ECO:0000313" key="9">
    <source>
        <dbReference type="Proteomes" id="UP000887540"/>
    </source>
</evidence>
<dbReference type="InterPro" id="IPR001017">
    <property type="entry name" value="DH_E1"/>
</dbReference>
<comment type="cofactor">
    <cofactor evidence="1">
        <name>thiamine diphosphate</name>
        <dbReference type="ChEBI" id="CHEBI:58937"/>
    </cofactor>
</comment>
<feature type="domain" description="Transketolase-like pyrimidine-binding" evidence="8">
    <location>
        <begin position="562"/>
        <end position="767"/>
    </location>
</feature>
<dbReference type="AlphaFoldDB" id="A0A914DPN6"/>
<evidence type="ECO:0000256" key="4">
    <source>
        <dbReference type="ARBA" id="ARBA00022946"/>
    </source>
</evidence>